<gene>
    <name evidence="2" type="ORF">DdX_02670</name>
</gene>
<evidence type="ECO:0000256" key="1">
    <source>
        <dbReference type="SAM" id="Phobius"/>
    </source>
</evidence>
<accession>A0AAD4ND10</accession>
<evidence type="ECO:0000313" key="2">
    <source>
        <dbReference type="EMBL" id="KAI1725978.1"/>
    </source>
</evidence>
<comment type="caution">
    <text evidence="2">The sequence shown here is derived from an EMBL/GenBank/DDBJ whole genome shotgun (WGS) entry which is preliminary data.</text>
</comment>
<dbReference type="AlphaFoldDB" id="A0AAD4ND10"/>
<keyword evidence="1" id="KW-1133">Transmembrane helix</keyword>
<feature type="transmembrane region" description="Helical" evidence="1">
    <location>
        <begin position="36"/>
        <end position="56"/>
    </location>
</feature>
<sequence length="152" mass="17281">MLESFSEFAEWSASGCHKLFNVGQDDKRSESSDLGILDWCGIFTYIIVIYFLVLWIDVSLPSQVPNDGVFQQFSEESARMFLEKLVQIGPRPSGSVQAESNAVSLIMSKIDAISGVVELRNVNVVDTENRNIGYWTHRIRWFKRVDITELSL</sequence>
<keyword evidence="1" id="KW-0472">Membrane</keyword>
<name>A0AAD4ND10_9BILA</name>
<dbReference type="Proteomes" id="UP001201812">
    <property type="component" value="Unassembled WGS sequence"/>
</dbReference>
<keyword evidence="3" id="KW-1185">Reference proteome</keyword>
<dbReference type="EMBL" id="JAKKPZ010000002">
    <property type="protein sequence ID" value="KAI1725978.1"/>
    <property type="molecule type" value="Genomic_DNA"/>
</dbReference>
<keyword evidence="1" id="KW-0812">Transmembrane</keyword>
<proteinExistence type="predicted"/>
<organism evidence="2 3">
    <name type="scientific">Ditylenchus destructor</name>
    <dbReference type="NCBI Taxonomy" id="166010"/>
    <lineage>
        <taxon>Eukaryota</taxon>
        <taxon>Metazoa</taxon>
        <taxon>Ecdysozoa</taxon>
        <taxon>Nematoda</taxon>
        <taxon>Chromadorea</taxon>
        <taxon>Rhabditida</taxon>
        <taxon>Tylenchina</taxon>
        <taxon>Tylenchomorpha</taxon>
        <taxon>Sphaerularioidea</taxon>
        <taxon>Anguinidae</taxon>
        <taxon>Anguininae</taxon>
        <taxon>Ditylenchus</taxon>
    </lineage>
</organism>
<protein>
    <submittedName>
        <fullName evidence="2">Endoplasmic reticulum metallopeptidase 1-A</fullName>
    </submittedName>
</protein>
<evidence type="ECO:0000313" key="3">
    <source>
        <dbReference type="Proteomes" id="UP001201812"/>
    </source>
</evidence>
<reference evidence="2" key="1">
    <citation type="submission" date="2022-01" db="EMBL/GenBank/DDBJ databases">
        <title>Genome Sequence Resource for Two Populations of Ditylenchus destructor, the Migratory Endoparasitic Phytonematode.</title>
        <authorList>
            <person name="Zhang H."/>
            <person name="Lin R."/>
            <person name="Xie B."/>
        </authorList>
    </citation>
    <scope>NUCLEOTIDE SEQUENCE</scope>
    <source>
        <strain evidence="2">BazhouSP</strain>
    </source>
</reference>